<organism evidence="11 12">
    <name type="scientific">Desulforhabdus amnigena</name>
    <dbReference type="NCBI Taxonomy" id="40218"/>
    <lineage>
        <taxon>Bacteria</taxon>
        <taxon>Pseudomonadati</taxon>
        <taxon>Thermodesulfobacteriota</taxon>
        <taxon>Syntrophobacteria</taxon>
        <taxon>Syntrophobacterales</taxon>
        <taxon>Syntrophobacteraceae</taxon>
        <taxon>Desulforhabdus</taxon>
    </lineage>
</organism>
<dbReference type="EMBL" id="BSDR01000001">
    <property type="protein sequence ID" value="GLI33520.1"/>
    <property type="molecule type" value="Genomic_DNA"/>
</dbReference>
<dbReference type="SUPFAM" id="SSF55874">
    <property type="entry name" value="ATPase domain of HSP90 chaperone/DNA topoisomerase II/histidine kinase"/>
    <property type="match status" value="1"/>
</dbReference>
<dbReference type="EC" id="2.7.13.3" evidence="2"/>
<dbReference type="CDD" id="cd00082">
    <property type="entry name" value="HisKA"/>
    <property type="match status" value="1"/>
</dbReference>
<dbReference type="Pfam" id="PF02518">
    <property type="entry name" value="HATPase_c"/>
    <property type="match status" value="1"/>
</dbReference>
<dbReference type="InterPro" id="IPR036890">
    <property type="entry name" value="HATPase_C_sf"/>
</dbReference>
<evidence type="ECO:0000256" key="2">
    <source>
        <dbReference type="ARBA" id="ARBA00012438"/>
    </source>
</evidence>
<accession>A0A9W6D3I7</accession>
<feature type="domain" description="Histidine kinase" evidence="7">
    <location>
        <begin position="398"/>
        <end position="622"/>
    </location>
</feature>
<feature type="domain" description="PAS" evidence="9">
    <location>
        <begin position="137"/>
        <end position="207"/>
    </location>
</feature>
<feature type="modified residue" description="4-aspartylphosphate" evidence="6">
    <location>
        <position position="693"/>
    </location>
</feature>
<dbReference type="Pfam" id="PF00512">
    <property type="entry name" value="HisKA"/>
    <property type="match status" value="1"/>
</dbReference>
<feature type="domain" description="Response regulatory" evidence="8">
    <location>
        <begin position="642"/>
        <end position="758"/>
    </location>
</feature>
<dbReference type="PROSITE" id="PS50113">
    <property type="entry name" value="PAC"/>
    <property type="match status" value="3"/>
</dbReference>
<evidence type="ECO:0000259" key="10">
    <source>
        <dbReference type="PROSITE" id="PS50113"/>
    </source>
</evidence>
<dbReference type="InterPro" id="IPR003661">
    <property type="entry name" value="HisK_dim/P_dom"/>
</dbReference>
<dbReference type="InterPro" id="IPR004358">
    <property type="entry name" value="Sig_transdc_His_kin-like_C"/>
</dbReference>
<dbReference type="PROSITE" id="PS50110">
    <property type="entry name" value="RESPONSE_REGULATORY"/>
    <property type="match status" value="1"/>
</dbReference>
<feature type="domain" description="PAC" evidence="10">
    <location>
        <begin position="331"/>
        <end position="385"/>
    </location>
</feature>
<dbReference type="SMART" id="SM00091">
    <property type="entry name" value="PAS"/>
    <property type="match status" value="3"/>
</dbReference>
<dbReference type="Gene3D" id="3.40.50.2300">
    <property type="match status" value="1"/>
</dbReference>
<dbReference type="InterPro" id="IPR001789">
    <property type="entry name" value="Sig_transdc_resp-reg_receiver"/>
</dbReference>
<evidence type="ECO:0000256" key="5">
    <source>
        <dbReference type="ARBA" id="ARBA00022777"/>
    </source>
</evidence>
<dbReference type="SMART" id="SM00388">
    <property type="entry name" value="HisKA"/>
    <property type="match status" value="1"/>
</dbReference>
<dbReference type="Pfam" id="PF00072">
    <property type="entry name" value="Response_reg"/>
    <property type="match status" value="1"/>
</dbReference>
<dbReference type="Gene3D" id="3.30.450.20">
    <property type="entry name" value="PAS domain"/>
    <property type="match status" value="3"/>
</dbReference>
<dbReference type="InterPro" id="IPR011006">
    <property type="entry name" value="CheY-like_superfamily"/>
</dbReference>
<dbReference type="PROSITE" id="PS50109">
    <property type="entry name" value="HIS_KIN"/>
    <property type="match status" value="1"/>
</dbReference>
<dbReference type="Pfam" id="PF13426">
    <property type="entry name" value="PAS_9"/>
    <property type="match status" value="2"/>
</dbReference>
<dbReference type="PANTHER" id="PTHR43304">
    <property type="entry name" value="PHYTOCHROME-LIKE PROTEIN CPH1"/>
    <property type="match status" value="1"/>
</dbReference>
<evidence type="ECO:0000313" key="12">
    <source>
        <dbReference type="Proteomes" id="UP001144372"/>
    </source>
</evidence>
<keyword evidence="5" id="KW-0418">Kinase</keyword>
<dbReference type="PANTHER" id="PTHR43304:SF1">
    <property type="entry name" value="PAC DOMAIN-CONTAINING PROTEIN"/>
    <property type="match status" value="1"/>
</dbReference>
<evidence type="ECO:0000256" key="6">
    <source>
        <dbReference type="PROSITE-ProRule" id="PRU00169"/>
    </source>
</evidence>
<dbReference type="GO" id="GO:0000155">
    <property type="term" value="F:phosphorelay sensor kinase activity"/>
    <property type="evidence" value="ECO:0007669"/>
    <property type="project" value="InterPro"/>
</dbReference>
<feature type="domain" description="PAC" evidence="10">
    <location>
        <begin position="211"/>
        <end position="263"/>
    </location>
</feature>
<dbReference type="InterPro" id="IPR013655">
    <property type="entry name" value="PAS_fold_3"/>
</dbReference>
<name>A0A9W6D3I7_9BACT</name>
<feature type="domain" description="PAS" evidence="9">
    <location>
        <begin position="260"/>
        <end position="317"/>
    </location>
</feature>
<keyword evidence="3 6" id="KW-0597">Phosphoprotein</keyword>
<dbReference type="NCBIfam" id="TIGR00229">
    <property type="entry name" value="sensory_box"/>
    <property type="match status" value="3"/>
</dbReference>
<dbReference type="Pfam" id="PF08447">
    <property type="entry name" value="PAS_3"/>
    <property type="match status" value="1"/>
</dbReference>
<dbReference type="SUPFAM" id="SSF47384">
    <property type="entry name" value="Homodimeric domain of signal transducing histidine kinase"/>
    <property type="match status" value="1"/>
</dbReference>
<keyword evidence="12" id="KW-1185">Reference proteome</keyword>
<dbReference type="SUPFAM" id="SSF52172">
    <property type="entry name" value="CheY-like"/>
    <property type="match status" value="1"/>
</dbReference>
<evidence type="ECO:0000313" key="11">
    <source>
        <dbReference type="EMBL" id="GLI33520.1"/>
    </source>
</evidence>
<evidence type="ECO:0000259" key="9">
    <source>
        <dbReference type="PROSITE" id="PS50112"/>
    </source>
</evidence>
<feature type="domain" description="PAC" evidence="10">
    <location>
        <begin position="84"/>
        <end position="136"/>
    </location>
</feature>
<sequence>MVDKEKTIRNRESEFRSLFDDIPLGYQSLGADGRLLEVNKTWLKILGYRKEEVIGRWFGDFLPESERKRFQDRFPLFHVIGDIKNERFEMLRRDGSRLYATFDGCIGRDEKGRFLQTHCIMYDTTEQRRSEEQLRESEERFRTAFEYAAIGMALVGVEGRFLQVNLSLCRMLGYSMQELLETDFQSISHPDDLQLSEECMRQMLEGEVYSVQFEKRYIHKSGHLVWVQLAASLLADSQGKPLYFITQVEDITQRKEAEQKLALLAAALEQTVESIAIIQTNGKIEYVNPAFERINGYKREEVLGKDFRDLKSAHQDDFSYERVWKLLARSEVWTGRTMQRHKNGTLSEVETTISPIRNEMNVVTHYVAIERDVTHERQMERQLRQAQKMEAIGTLAGGIAHDFNNILGAIIGYTEMALLKTPSENNVMRNLEQVLKAGDRAKELVKQILTFSRQKDEGFKPLQVSLIVKEVLKLMRASLPTTIEICQDIPNTSSLIWADPTQIHQVLMNLCTNAAHAMREKRGVLHVSLRDVELDSEAVIRYAGMNPGSYVRLTVQDTGHGMSPAILARAFDPFFTTKCLGEGTGMGLAVVHGIVQSHRGSIHVDSEEGRGTTFHVFLPKFKNKVSNEMGPGFNVLPRGNERILLVDDEAALADTVRQMLEHLGYNVLASTSSQKALEIFRANPDSFDLLITDHTMSRLTGIELAKEVVRIRPGFPIILCSGLGEAIFSENIVKSGIREFLTKPMFMGDLATAVRRALQSGKSPTGDLS</sequence>
<evidence type="ECO:0000259" key="8">
    <source>
        <dbReference type="PROSITE" id="PS50110"/>
    </source>
</evidence>
<dbReference type="InterPro" id="IPR035965">
    <property type="entry name" value="PAS-like_dom_sf"/>
</dbReference>
<dbReference type="RefSeq" id="WP_281792556.1">
    <property type="nucleotide sequence ID" value="NZ_BSDR01000001.1"/>
</dbReference>
<evidence type="ECO:0000256" key="4">
    <source>
        <dbReference type="ARBA" id="ARBA00022679"/>
    </source>
</evidence>
<dbReference type="SMART" id="SM00086">
    <property type="entry name" value="PAC"/>
    <property type="match status" value="3"/>
</dbReference>
<dbReference type="InterPro" id="IPR000700">
    <property type="entry name" value="PAS-assoc_C"/>
</dbReference>
<dbReference type="CDD" id="cd00130">
    <property type="entry name" value="PAS"/>
    <property type="match status" value="3"/>
</dbReference>
<dbReference type="PRINTS" id="PR00344">
    <property type="entry name" value="BCTRLSENSOR"/>
</dbReference>
<dbReference type="InterPro" id="IPR003594">
    <property type="entry name" value="HATPase_dom"/>
</dbReference>
<gene>
    <name evidence="11" type="ORF">DAMNIGENAA_09530</name>
</gene>
<dbReference type="Gene3D" id="3.30.565.10">
    <property type="entry name" value="Histidine kinase-like ATPase, C-terminal domain"/>
    <property type="match status" value="1"/>
</dbReference>
<dbReference type="Proteomes" id="UP001144372">
    <property type="component" value="Unassembled WGS sequence"/>
</dbReference>
<reference evidence="11" key="1">
    <citation type="submission" date="2022-12" db="EMBL/GenBank/DDBJ databases">
        <title>Reference genome sequencing for broad-spectrum identification of bacterial and archaeal isolates by mass spectrometry.</title>
        <authorList>
            <person name="Sekiguchi Y."/>
            <person name="Tourlousse D.M."/>
        </authorList>
    </citation>
    <scope>NUCLEOTIDE SEQUENCE</scope>
    <source>
        <strain evidence="11">ASRB1</strain>
    </source>
</reference>
<dbReference type="InterPro" id="IPR036097">
    <property type="entry name" value="HisK_dim/P_sf"/>
</dbReference>
<dbReference type="AlphaFoldDB" id="A0A9W6D3I7"/>
<dbReference type="InterPro" id="IPR000014">
    <property type="entry name" value="PAS"/>
</dbReference>
<proteinExistence type="predicted"/>
<dbReference type="SMART" id="SM00387">
    <property type="entry name" value="HATPase_c"/>
    <property type="match status" value="1"/>
</dbReference>
<comment type="catalytic activity">
    <reaction evidence="1">
        <text>ATP + protein L-histidine = ADP + protein N-phospho-L-histidine.</text>
        <dbReference type="EC" id="2.7.13.3"/>
    </reaction>
</comment>
<feature type="domain" description="PAS" evidence="9">
    <location>
        <begin position="11"/>
        <end position="74"/>
    </location>
</feature>
<evidence type="ECO:0000259" key="7">
    <source>
        <dbReference type="PROSITE" id="PS50109"/>
    </source>
</evidence>
<dbReference type="InterPro" id="IPR001610">
    <property type="entry name" value="PAC"/>
</dbReference>
<dbReference type="PROSITE" id="PS50112">
    <property type="entry name" value="PAS"/>
    <property type="match status" value="3"/>
</dbReference>
<dbReference type="InterPro" id="IPR005467">
    <property type="entry name" value="His_kinase_dom"/>
</dbReference>
<dbReference type="SUPFAM" id="SSF55785">
    <property type="entry name" value="PYP-like sensor domain (PAS domain)"/>
    <property type="match status" value="3"/>
</dbReference>
<dbReference type="SMART" id="SM00448">
    <property type="entry name" value="REC"/>
    <property type="match status" value="1"/>
</dbReference>
<comment type="caution">
    <text evidence="11">The sequence shown here is derived from an EMBL/GenBank/DDBJ whole genome shotgun (WGS) entry which is preliminary data.</text>
</comment>
<dbReference type="Gene3D" id="1.10.287.130">
    <property type="match status" value="1"/>
</dbReference>
<keyword evidence="4" id="KW-0808">Transferase</keyword>
<dbReference type="InterPro" id="IPR052162">
    <property type="entry name" value="Sensor_kinase/Photoreceptor"/>
</dbReference>
<evidence type="ECO:0000256" key="1">
    <source>
        <dbReference type="ARBA" id="ARBA00000085"/>
    </source>
</evidence>
<evidence type="ECO:0000256" key="3">
    <source>
        <dbReference type="ARBA" id="ARBA00022553"/>
    </source>
</evidence>
<dbReference type="CDD" id="cd00156">
    <property type="entry name" value="REC"/>
    <property type="match status" value="1"/>
</dbReference>
<protein>
    <recommendedName>
        <fullName evidence="2">histidine kinase</fullName>
        <ecNumber evidence="2">2.7.13.3</ecNumber>
    </recommendedName>
</protein>